<dbReference type="Proteomes" id="UP001649230">
    <property type="component" value="Chromosome"/>
</dbReference>
<evidence type="ECO:0000256" key="2">
    <source>
        <dbReference type="PROSITE-ProRule" id="PRU00284"/>
    </source>
</evidence>
<dbReference type="Gene3D" id="1.10.287.950">
    <property type="entry name" value="Methyl-accepting chemotaxis protein"/>
    <property type="match status" value="1"/>
</dbReference>
<dbReference type="Pfam" id="PF00015">
    <property type="entry name" value="MCPsignal"/>
    <property type="match status" value="1"/>
</dbReference>
<dbReference type="PANTHER" id="PTHR32089">
    <property type="entry name" value="METHYL-ACCEPTING CHEMOTAXIS PROTEIN MCPB"/>
    <property type="match status" value="1"/>
</dbReference>
<organism evidence="4 5">
    <name type="scientific">Paenibacillus hexagrammi</name>
    <dbReference type="NCBI Taxonomy" id="2908839"/>
    <lineage>
        <taxon>Bacteria</taxon>
        <taxon>Bacillati</taxon>
        <taxon>Bacillota</taxon>
        <taxon>Bacilli</taxon>
        <taxon>Bacillales</taxon>
        <taxon>Paenibacillaceae</taxon>
        <taxon>Paenibacillus</taxon>
    </lineage>
</organism>
<dbReference type="PANTHER" id="PTHR32089:SF112">
    <property type="entry name" value="LYSOZYME-LIKE PROTEIN-RELATED"/>
    <property type="match status" value="1"/>
</dbReference>
<name>A0ABY3SKM0_9BACL</name>
<dbReference type="SMART" id="SM00283">
    <property type="entry name" value="MA"/>
    <property type="match status" value="1"/>
</dbReference>
<dbReference type="RefSeq" id="WP_235120168.1">
    <property type="nucleotide sequence ID" value="NZ_CP090978.1"/>
</dbReference>
<dbReference type="PROSITE" id="PS50111">
    <property type="entry name" value="CHEMOTAXIS_TRANSDUC_2"/>
    <property type="match status" value="1"/>
</dbReference>
<accession>A0ABY3SKM0</accession>
<feature type="domain" description="Methyl-accepting transducer" evidence="3">
    <location>
        <begin position="25"/>
        <end position="261"/>
    </location>
</feature>
<protein>
    <submittedName>
        <fullName evidence="4">Methyl-accepting chemotaxis protein</fullName>
    </submittedName>
</protein>
<evidence type="ECO:0000256" key="1">
    <source>
        <dbReference type="ARBA" id="ARBA00023224"/>
    </source>
</evidence>
<dbReference type="SUPFAM" id="SSF58104">
    <property type="entry name" value="Methyl-accepting chemotaxis protein (MCP) signaling domain"/>
    <property type="match status" value="1"/>
</dbReference>
<dbReference type="EMBL" id="CP090978">
    <property type="protein sequence ID" value="UJF33774.1"/>
    <property type="molecule type" value="Genomic_DNA"/>
</dbReference>
<evidence type="ECO:0000313" key="4">
    <source>
        <dbReference type="EMBL" id="UJF33774.1"/>
    </source>
</evidence>
<gene>
    <name evidence="4" type="ORF">L0M14_00440</name>
</gene>
<dbReference type="InterPro" id="IPR004089">
    <property type="entry name" value="MCPsignal_dom"/>
</dbReference>
<evidence type="ECO:0000259" key="3">
    <source>
        <dbReference type="PROSITE" id="PS50111"/>
    </source>
</evidence>
<evidence type="ECO:0000313" key="5">
    <source>
        <dbReference type="Proteomes" id="UP001649230"/>
    </source>
</evidence>
<proteinExistence type="predicted"/>
<keyword evidence="1 2" id="KW-0807">Transducer</keyword>
<keyword evidence="5" id="KW-1185">Reference proteome</keyword>
<sequence>MGEMFRRVSHHSAELTKAFHDFSETSSRTSSEANNIASIIHEVAKGAETQVRGALDSAKAIEELSIGIQRISETSSDIFESSQTTSQIATEGGNFVNHAIELIESASKTVMQTSNAMKDLHGRTQLITKMIGAIQEISTQTNLLSLNASIEAARAGDKGKGFAVVASEIRKLAEQTKQFSEEARRSVLEVETHSKVVDQYVYSGIEVVEKGKLKMIEAGGLFQQIMEGIRKMVDQIQETSVSLEQMSAGSQQVSATVHEFAKIATDAGQFAQHVATASEEQLTAMKEVSESYKAMSLLVFDMKDILQQFKL</sequence>
<reference evidence="4 5" key="1">
    <citation type="journal article" date="2024" name="Int. J. Syst. Evol. Microbiol.">
        <title>Paenibacillus hexagrammi sp. nov., a novel bacterium isolated from the gut content of Hexagrammos agrammus.</title>
        <authorList>
            <person name="Jung H.K."/>
            <person name="Kim D.G."/>
            <person name="Zin H."/>
            <person name="Park J."/>
            <person name="Jung H."/>
            <person name="Kim Y.O."/>
            <person name="Kong H.J."/>
            <person name="Kim J.W."/>
            <person name="Kim Y.S."/>
        </authorList>
    </citation>
    <scope>NUCLEOTIDE SEQUENCE [LARGE SCALE GENOMIC DNA]</scope>
    <source>
        <strain evidence="4 5">YPD9-1</strain>
    </source>
</reference>